<name>A0A8H3G079_9LECA</name>
<dbReference type="Proteomes" id="UP000664169">
    <property type="component" value="Unassembled WGS sequence"/>
</dbReference>
<reference evidence="1" key="1">
    <citation type="submission" date="2021-03" db="EMBL/GenBank/DDBJ databases">
        <authorList>
            <person name="Tagirdzhanova G."/>
        </authorList>
    </citation>
    <scope>NUCLEOTIDE SEQUENCE</scope>
</reference>
<evidence type="ECO:0000313" key="2">
    <source>
        <dbReference type="Proteomes" id="UP000664169"/>
    </source>
</evidence>
<protein>
    <submittedName>
        <fullName evidence="1">Uncharacterized protein</fullName>
    </submittedName>
</protein>
<dbReference type="AlphaFoldDB" id="A0A8H3G079"/>
<evidence type="ECO:0000313" key="1">
    <source>
        <dbReference type="EMBL" id="CAF9930823.1"/>
    </source>
</evidence>
<dbReference type="EMBL" id="CAJPDQ010000036">
    <property type="protein sequence ID" value="CAF9930823.1"/>
    <property type="molecule type" value="Genomic_DNA"/>
</dbReference>
<keyword evidence="2" id="KW-1185">Reference proteome</keyword>
<dbReference type="SUPFAM" id="SSF89372">
    <property type="entry name" value="Fucose-specific lectin"/>
    <property type="match status" value="2"/>
</dbReference>
<sequence>MPKYKTLPSNVGILPGSSPSLTDFNGSFYVFYVGSGREGIFYTSCGSNKNWTQPRQCTGPVKGSPSVVQYNGKIFLFYVPENTTWMNYQTFDGKNWSKTETIGHDATLLDPSSPAGVVYNDQLYVFFNGSGNDGIWYKVYDGRNFGDQIHCDARGLSLWKGTSPAPVAYQGKLYLFYNGSGNDGTWYVTFDGSKWGEATGIRRQTNGSFEKGTSPTAFVAADITLVVMWSGSGRDGTWFSYLNGSDWTYQQSLGEQLGGQDLTNTTNAPGYY</sequence>
<accession>A0A8H3G079</accession>
<gene>
    <name evidence="1" type="ORF">GOMPHAMPRED_005750</name>
</gene>
<organism evidence="1 2">
    <name type="scientific">Gomphillus americanus</name>
    <dbReference type="NCBI Taxonomy" id="1940652"/>
    <lineage>
        <taxon>Eukaryota</taxon>
        <taxon>Fungi</taxon>
        <taxon>Dikarya</taxon>
        <taxon>Ascomycota</taxon>
        <taxon>Pezizomycotina</taxon>
        <taxon>Lecanoromycetes</taxon>
        <taxon>OSLEUM clade</taxon>
        <taxon>Ostropomycetidae</taxon>
        <taxon>Ostropales</taxon>
        <taxon>Graphidaceae</taxon>
        <taxon>Gomphilloideae</taxon>
        <taxon>Gomphillus</taxon>
    </lineage>
</organism>
<proteinExistence type="predicted"/>
<comment type="caution">
    <text evidence="1">The sequence shown here is derived from an EMBL/GenBank/DDBJ whole genome shotgun (WGS) entry which is preliminary data.</text>
</comment>
<dbReference type="OrthoDB" id="3219467at2759"/>
<dbReference type="Gene3D" id="2.120.10.70">
    <property type="entry name" value="Fucose-specific lectin"/>
    <property type="match status" value="1"/>
</dbReference>